<dbReference type="RefSeq" id="WP_061884034.1">
    <property type="nucleotide sequence ID" value="NZ_CP014282.1"/>
</dbReference>
<name>A0A9X6TW86_BACTU</name>
<evidence type="ECO:0000256" key="2">
    <source>
        <dbReference type="ARBA" id="ARBA00022544"/>
    </source>
</evidence>
<evidence type="ECO:0000313" key="4">
    <source>
        <dbReference type="EMBL" id="AYF80088.1"/>
    </source>
</evidence>
<reference evidence="5 7" key="1">
    <citation type="submission" date="2017-01" db="EMBL/GenBank/DDBJ databases">
        <title>Draft Genome Sequence of Bacillus thuringiensis DNG9.</title>
        <authorList>
            <person name="Rosana A.R."/>
            <person name="Daas M.S."/>
            <person name="Acedo J.Z."/>
            <person name="Case R.J."/>
            <person name="Vederas J.C."/>
            <person name="Nateche F."/>
            <person name="Kebbouche-Gana S."/>
        </authorList>
    </citation>
    <scope>NUCLEOTIDE SEQUENCE [LARGE SCALE GENOMIC DNA]</scope>
    <source>
        <strain evidence="5 7">DNG9</strain>
    </source>
</reference>
<dbReference type="Proteomes" id="UP000220127">
    <property type="component" value="Unassembled WGS sequence"/>
</dbReference>
<gene>
    <name evidence="5" type="ORF">BVF97_01485</name>
    <name evidence="6" type="ORF">CON01_25330</name>
    <name evidence="4" type="ORF">D7J84_02235</name>
</gene>
<dbReference type="EMBL" id="NVMD01000029">
    <property type="protein sequence ID" value="PED11853.1"/>
    <property type="molecule type" value="Genomic_DNA"/>
</dbReference>
<comment type="function">
    <text evidence="3">Required for the formation of functionally normal spores. Could be involved in the establishment of normal spore coat structure and/or permeability, which allows the access of germinants to their receptor.</text>
</comment>
<dbReference type="EMBL" id="CP032608">
    <property type="protein sequence ID" value="AYF80088.1"/>
    <property type="molecule type" value="Genomic_DNA"/>
</dbReference>
<dbReference type="AlphaFoldDB" id="A0A9X6TW86"/>
<accession>A0A9X6TW86</accession>
<organism evidence="6 8">
    <name type="scientific">Bacillus thuringiensis</name>
    <dbReference type="NCBI Taxonomy" id="1428"/>
    <lineage>
        <taxon>Bacteria</taxon>
        <taxon>Bacillati</taxon>
        <taxon>Bacillota</taxon>
        <taxon>Bacilli</taxon>
        <taxon>Bacillales</taxon>
        <taxon>Bacillaceae</taxon>
        <taxon>Bacillus</taxon>
        <taxon>Bacillus cereus group</taxon>
    </lineage>
</organism>
<evidence type="ECO:0000313" key="7">
    <source>
        <dbReference type="Proteomes" id="UP000190187"/>
    </source>
</evidence>
<evidence type="ECO:0000313" key="6">
    <source>
        <dbReference type="EMBL" id="PED11853.1"/>
    </source>
</evidence>
<dbReference type="InterPro" id="IPR019618">
    <property type="entry name" value="Spore_germination_GerPA"/>
</dbReference>
<evidence type="ECO:0000256" key="3">
    <source>
        <dbReference type="ARBA" id="ARBA00025358"/>
    </source>
</evidence>
<dbReference type="Proteomes" id="UP000269847">
    <property type="component" value="Chromosome"/>
</dbReference>
<reference evidence="4 9" key="3">
    <citation type="submission" date="2018-09" db="EMBL/GenBank/DDBJ databases">
        <title>Complete genome of Bacillus thuringiensis strain QZL38.</title>
        <authorList>
            <person name="Song F."/>
        </authorList>
    </citation>
    <scope>NUCLEOTIDE SEQUENCE [LARGE SCALE GENOMIC DNA]</scope>
    <source>
        <strain evidence="4 9">QZL38</strain>
    </source>
</reference>
<keyword evidence="2" id="KW-0309">Germination</keyword>
<protein>
    <submittedName>
        <fullName evidence="6">Spore germination protein</fullName>
    </submittedName>
</protein>
<dbReference type="PANTHER" id="PTHR37808:SF1">
    <property type="entry name" value="SPORE GERMINATION PROTEIN-LIKE PROTEIN YDZR"/>
    <property type="match status" value="1"/>
</dbReference>
<evidence type="ECO:0000313" key="5">
    <source>
        <dbReference type="EMBL" id="OPD55082.1"/>
    </source>
</evidence>
<dbReference type="PANTHER" id="PTHR37808">
    <property type="entry name" value="SPORE GERMINATION PROTEIN-LIKE PROTEIN YDZR-RELATED"/>
    <property type="match status" value="1"/>
</dbReference>
<evidence type="ECO:0000256" key="1">
    <source>
        <dbReference type="ARBA" id="ARBA00008103"/>
    </source>
</evidence>
<dbReference type="Proteomes" id="UP000190187">
    <property type="component" value="Unassembled WGS sequence"/>
</dbReference>
<proteinExistence type="inferred from homology"/>
<sequence length="71" mass="7411">MPSVVGNLVVQNSNGAFNLGDFYNVSPKENTKSYNGSGASNVSFVVNTFNGVSATNTFDSDVADQDQVVSS</sequence>
<evidence type="ECO:0000313" key="8">
    <source>
        <dbReference type="Proteomes" id="UP000220127"/>
    </source>
</evidence>
<evidence type="ECO:0000313" key="9">
    <source>
        <dbReference type="Proteomes" id="UP000269847"/>
    </source>
</evidence>
<reference evidence="6 8" key="2">
    <citation type="submission" date="2017-09" db="EMBL/GenBank/DDBJ databases">
        <title>Large-scale bioinformatics analysis of Bacillus genomes uncovers conserved roles of natural products in bacterial physiology.</title>
        <authorList>
            <consortium name="Agbiome Team Llc"/>
            <person name="Bleich R.M."/>
            <person name="Grubbs K.J."/>
            <person name="Santa Maria K.C."/>
            <person name="Allen S.E."/>
            <person name="Farag S."/>
            <person name="Shank E.A."/>
            <person name="Bowers A."/>
        </authorList>
    </citation>
    <scope>NUCLEOTIDE SEQUENCE [LARGE SCALE GENOMIC DNA]</scope>
    <source>
        <strain evidence="6 8">AFS094940</strain>
    </source>
</reference>
<comment type="similarity">
    <text evidence="1">Belongs to the GerPA/GerPF family.</text>
</comment>
<dbReference type="Pfam" id="PF10676">
    <property type="entry name" value="gerPA"/>
    <property type="match status" value="1"/>
</dbReference>
<dbReference type="EMBL" id="MSTN01000001">
    <property type="protein sequence ID" value="OPD55082.1"/>
    <property type="molecule type" value="Genomic_DNA"/>
</dbReference>